<dbReference type="SUPFAM" id="SSF46785">
    <property type="entry name" value="Winged helix' DNA-binding domain"/>
    <property type="match status" value="1"/>
</dbReference>
<gene>
    <name evidence="2" type="ORF">F8O04_13845</name>
</gene>
<keyword evidence="3" id="KW-1185">Reference proteome</keyword>
<protein>
    <submittedName>
        <fullName evidence="2">MarR family transcriptional regulator</fullName>
    </submittedName>
</protein>
<dbReference type="InterPro" id="IPR036388">
    <property type="entry name" value="WH-like_DNA-bd_sf"/>
</dbReference>
<comment type="caution">
    <text evidence="2">The sequence shown here is derived from an EMBL/GenBank/DDBJ whole genome shotgun (WGS) entry which is preliminary data.</text>
</comment>
<accession>A0A6H9WLM1</accession>
<dbReference type="RefSeq" id="WP_158029978.1">
    <property type="nucleotide sequence ID" value="NZ_BMHG01000002.1"/>
</dbReference>
<evidence type="ECO:0000313" key="2">
    <source>
        <dbReference type="EMBL" id="KAB1646812.1"/>
    </source>
</evidence>
<dbReference type="Proteomes" id="UP000431744">
    <property type="component" value="Unassembled WGS sequence"/>
</dbReference>
<proteinExistence type="predicted"/>
<dbReference type="Gene3D" id="1.10.10.10">
    <property type="entry name" value="Winged helix-like DNA-binding domain superfamily/Winged helix DNA-binding domain"/>
    <property type="match status" value="1"/>
</dbReference>
<dbReference type="CDD" id="cd00090">
    <property type="entry name" value="HTH_ARSR"/>
    <property type="match status" value="1"/>
</dbReference>
<dbReference type="InterPro" id="IPR036390">
    <property type="entry name" value="WH_DNA-bd_sf"/>
</dbReference>
<dbReference type="InterPro" id="IPR011991">
    <property type="entry name" value="ArsR-like_HTH"/>
</dbReference>
<organism evidence="2 3">
    <name type="scientific">Pseudoclavibacter endophyticus</name>
    <dbReference type="NCBI Taxonomy" id="1778590"/>
    <lineage>
        <taxon>Bacteria</taxon>
        <taxon>Bacillati</taxon>
        <taxon>Actinomycetota</taxon>
        <taxon>Actinomycetes</taxon>
        <taxon>Micrococcales</taxon>
        <taxon>Microbacteriaceae</taxon>
        <taxon>Pseudoclavibacter</taxon>
    </lineage>
</organism>
<sequence>MFTELDRHRRTLSQRATLGTADMRLLWLLSDDEPRTLKQIAERLGLEQSTANRQVNAAVTAGLLVRERDHSAAPYRFTATPRGAREFERNLHATLDTYRHALNALGPDRARFLDLLQKFLDACGGSLDAETTVIRRDELG</sequence>
<dbReference type="OrthoDB" id="3213352at2"/>
<evidence type="ECO:0000259" key="1">
    <source>
        <dbReference type="Pfam" id="PF12802"/>
    </source>
</evidence>
<dbReference type="Pfam" id="PF12802">
    <property type="entry name" value="MarR_2"/>
    <property type="match status" value="1"/>
</dbReference>
<dbReference type="EMBL" id="WBJY01000004">
    <property type="protein sequence ID" value="KAB1646812.1"/>
    <property type="molecule type" value="Genomic_DNA"/>
</dbReference>
<dbReference type="AlphaFoldDB" id="A0A6H9WLM1"/>
<feature type="domain" description="HTH marR-type" evidence="1">
    <location>
        <begin position="21"/>
        <end position="69"/>
    </location>
</feature>
<reference evidence="2 3" key="1">
    <citation type="submission" date="2019-09" db="EMBL/GenBank/DDBJ databases">
        <title>Phylogeny of genus Pseudoclavibacter and closely related genus.</title>
        <authorList>
            <person name="Li Y."/>
        </authorList>
    </citation>
    <scope>NUCLEOTIDE SEQUENCE [LARGE SCALE GENOMIC DNA]</scope>
    <source>
        <strain evidence="2 3">EGI 60007</strain>
    </source>
</reference>
<name>A0A6H9WLM1_9MICO</name>
<dbReference type="GO" id="GO:0003700">
    <property type="term" value="F:DNA-binding transcription factor activity"/>
    <property type="evidence" value="ECO:0007669"/>
    <property type="project" value="InterPro"/>
</dbReference>
<dbReference type="InterPro" id="IPR000835">
    <property type="entry name" value="HTH_MarR-typ"/>
</dbReference>
<evidence type="ECO:0000313" key="3">
    <source>
        <dbReference type="Proteomes" id="UP000431744"/>
    </source>
</evidence>